<comment type="similarity">
    <text evidence="2 8">Belongs to the carbamoyltransferase HypF family.</text>
</comment>
<dbReference type="Gene3D" id="3.30.110.120">
    <property type="match status" value="1"/>
</dbReference>
<dbReference type="UniPathway" id="UPA00335"/>
<dbReference type="PANTHER" id="PTHR42959:SF1">
    <property type="entry name" value="CARBAMOYLTRANSFERASE HYPF"/>
    <property type="match status" value="1"/>
</dbReference>
<keyword evidence="5" id="KW-0863">Zinc-finger</keyword>
<feature type="active site" evidence="9">
    <location>
        <position position="39"/>
    </location>
</feature>
<evidence type="ECO:0000259" key="11">
    <source>
        <dbReference type="PROSITE" id="PS51163"/>
    </source>
</evidence>
<dbReference type="PROSITE" id="PS51160">
    <property type="entry name" value="ACYLPHOSPHATASE_3"/>
    <property type="match status" value="1"/>
</dbReference>
<comment type="catalytic activity">
    <reaction evidence="9">
        <text>an acyl phosphate + H2O = a carboxylate + phosphate + H(+)</text>
        <dbReference type="Rhea" id="RHEA:14965"/>
        <dbReference type="ChEBI" id="CHEBI:15377"/>
        <dbReference type="ChEBI" id="CHEBI:15378"/>
        <dbReference type="ChEBI" id="CHEBI:29067"/>
        <dbReference type="ChEBI" id="CHEBI:43474"/>
        <dbReference type="ChEBI" id="CHEBI:59918"/>
        <dbReference type="EC" id="3.6.1.7"/>
    </reaction>
</comment>
<dbReference type="PROSITE" id="PS00150">
    <property type="entry name" value="ACYLPHOSPHATASE_1"/>
    <property type="match status" value="1"/>
</dbReference>
<dbReference type="InterPro" id="IPR043129">
    <property type="entry name" value="ATPase_NBD"/>
</dbReference>
<comment type="catalytic activity">
    <reaction evidence="7">
        <text>C-terminal L-cysteinyl-[HypE protein] + carbamoyl phosphate + ATP + H2O = C-terminal S-carboxamide-L-cysteinyl-[HypE protein] + AMP + phosphate + diphosphate + H(+)</text>
        <dbReference type="Rhea" id="RHEA:55636"/>
        <dbReference type="Rhea" id="RHEA-COMP:14247"/>
        <dbReference type="Rhea" id="RHEA-COMP:14392"/>
        <dbReference type="ChEBI" id="CHEBI:15377"/>
        <dbReference type="ChEBI" id="CHEBI:15378"/>
        <dbReference type="ChEBI" id="CHEBI:30616"/>
        <dbReference type="ChEBI" id="CHEBI:33019"/>
        <dbReference type="ChEBI" id="CHEBI:43474"/>
        <dbReference type="ChEBI" id="CHEBI:58228"/>
        <dbReference type="ChEBI" id="CHEBI:76913"/>
        <dbReference type="ChEBI" id="CHEBI:139126"/>
        <dbReference type="ChEBI" id="CHEBI:456215"/>
    </reaction>
</comment>
<keyword evidence="6" id="KW-0862">Zinc</keyword>
<dbReference type="EMBL" id="CYXP01000008">
    <property type="protein sequence ID" value="CUN29407.1"/>
    <property type="molecule type" value="Genomic_DNA"/>
</dbReference>
<dbReference type="EC" id="6.2.-.-" evidence="8"/>
<dbReference type="PROSITE" id="PS51163">
    <property type="entry name" value="YRDC"/>
    <property type="match status" value="1"/>
</dbReference>
<evidence type="ECO:0000256" key="5">
    <source>
        <dbReference type="ARBA" id="ARBA00022771"/>
    </source>
</evidence>
<organism evidence="12 13">
    <name type="scientific">Parabacteroides distasonis</name>
    <dbReference type="NCBI Taxonomy" id="823"/>
    <lineage>
        <taxon>Bacteria</taxon>
        <taxon>Pseudomonadati</taxon>
        <taxon>Bacteroidota</taxon>
        <taxon>Bacteroidia</taxon>
        <taxon>Bacteroidales</taxon>
        <taxon>Tannerellaceae</taxon>
        <taxon>Parabacteroides</taxon>
    </lineage>
</organism>
<keyword evidence="12" id="KW-0808">Transferase</keyword>
<dbReference type="GO" id="GO:0003998">
    <property type="term" value="F:acylphosphatase activity"/>
    <property type="evidence" value="ECO:0007669"/>
    <property type="project" value="UniProtKB-EC"/>
</dbReference>
<dbReference type="Pfam" id="PF22521">
    <property type="entry name" value="HypF_C_2"/>
    <property type="match status" value="1"/>
</dbReference>
<dbReference type="Gene3D" id="3.90.870.50">
    <property type="match status" value="1"/>
</dbReference>
<keyword evidence="3" id="KW-0436">Ligase</keyword>
<dbReference type="RefSeq" id="WP_044545458.1">
    <property type="nucleotide sequence ID" value="NZ_CDRH01000256.1"/>
</dbReference>
<dbReference type="InterPro" id="IPR011125">
    <property type="entry name" value="Znf_HypF"/>
</dbReference>
<evidence type="ECO:0000256" key="8">
    <source>
        <dbReference type="PIRNR" id="PIRNR006256"/>
    </source>
</evidence>
<dbReference type="Pfam" id="PF17788">
    <property type="entry name" value="HypF_C"/>
    <property type="match status" value="1"/>
</dbReference>
<dbReference type="Gene3D" id="3.30.420.360">
    <property type="match status" value="1"/>
</dbReference>
<evidence type="ECO:0000256" key="6">
    <source>
        <dbReference type="ARBA" id="ARBA00022833"/>
    </source>
</evidence>
<dbReference type="InterPro" id="IPR017968">
    <property type="entry name" value="Acylphosphatase_CS"/>
</dbReference>
<gene>
    <name evidence="12" type="primary">hypF</name>
    <name evidence="12" type="ORF">ERS852429_03417</name>
</gene>
<evidence type="ECO:0000259" key="10">
    <source>
        <dbReference type="PROSITE" id="PS51160"/>
    </source>
</evidence>
<evidence type="ECO:0000256" key="7">
    <source>
        <dbReference type="ARBA" id="ARBA00048220"/>
    </source>
</evidence>
<proteinExistence type="inferred from homology"/>
<evidence type="ECO:0000256" key="1">
    <source>
        <dbReference type="ARBA" id="ARBA00004711"/>
    </source>
</evidence>
<evidence type="ECO:0000256" key="2">
    <source>
        <dbReference type="ARBA" id="ARBA00008097"/>
    </source>
</evidence>
<dbReference type="Pfam" id="PF07503">
    <property type="entry name" value="zf-HYPF"/>
    <property type="match status" value="2"/>
</dbReference>
<keyword evidence="9" id="KW-0378">Hydrolase</keyword>
<dbReference type="InterPro" id="IPR017945">
    <property type="entry name" value="DHBP_synth_RibB-like_a/b_dom"/>
</dbReference>
<reference evidence="12 13" key="1">
    <citation type="submission" date="2015-09" db="EMBL/GenBank/DDBJ databases">
        <authorList>
            <consortium name="Pathogen Informatics"/>
        </authorList>
    </citation>
    <scope>NUCLEOTIDE SEQUENCE [LARGE SCALE GENOMIC DNA]</scope>
    <source>
        <strain evidence="12 13">2789STDY5608872</strain>
    </source>
</reference>
<feature type="domain" description="Acylphosphatase-like" evidence="10">
    <location>
        <begin position="6"/>
        <end position="94"/>
    </location>
</feature>
<dbReference type="PIRSF" id="PIRSF006256">
    <property type="entry name" value="CMPcnvr_hdrg_mat"/>
    <property type="match status" value="1"/>
</dbReference>
<evidence type="ECO:0000313" key="12">
    <source>
        <dbReference type="EMBL" id="CUN29407.1"/>
    </source>
</evidence>
<sequence length="760" mass="85627">MAKNKVYALIIQGLVQGVGFRPFIYRIAKDLGMKGCVENMNNGVRILVATTPDDRDLLISRIRTEHPRVAYIHRISYTSTEMDEDDFDDFTITPSHSESDEVTQVSPDIAVCADCMRDRTTQPHRIGYPFINCTHCGPRFSIIRDLPYDRSQTTMGGFLMCPDCEKEYTNVIDRRFHAQPVACNHCGPTYYATYNEETYIDYETLLKLTSRLLLGGEVIAAKGIGGYHLICDASNERAVVRLREIKQRDTKPFAVMFRDLEHLQVYTATEPMEERCLVSWRRPIVLLRQRSRLASGINPGMHTLGCMLSYMPIHYDWFARTGIPALVMTSGNLSDLPIAITPEDAEAQLAGKVAILLHHNRPIHNRVDDSVLQVCGGQPCLIRRSRGYVPEPFFTDTNVEGIMAFGAEKVNTFALGKGETILQSQYIGDLKNWETFRFYTESMERFRHLFRFNLQRLVCDLHPDYLSSQEAERISKSLSLPLLKVQHHHAHAAACMLEHGLNEPVLAIVMDGTGLGDDGKVWGGEFFFCDRAKYRRLSHFEYVPLPGGDKAAEEPWRMVVAYLWHYFKDEPSGIPYPADFVERIGTERIAMLERMMEKGVNTPYTSSAGRLFDAVASLLGICDVSSHQAEAPVLLEQAAMGERNAYAYPVSAEGEEISFYSLFEALLHDKTNEVPVSLISARFHTTLASLFVQKARLLIKRTKATQVVISGGCFQNKLLTESMRRQFIMAGVPVYIPSRIPCNDGGIAVGQLTIASVTPF</sequence>
<dbReference type="SUPFAM" id="SSF53067">
    <property type="entry name" value="Actin-like ATPase domain"/>
    <property type="match status" value="1"/>
</dbReference>
<dbReference type="SUPFAM" id="SSF54975">
    <property type="entry name" value="Acylphosphatase/BLUF domain-like"/>
    <property type="match status" value="1"/>
</dbReference>
<dbReference type="GO" id="GO:0016874">
    <property type="term" value="F:ligase activity"/>
    <property type="evidence" value="ECO:0007669"/>
    <property type="project" value="UniProtKB-UniRule"/>
</dbReference>
<dbReference type="GO" id="GO:0003725">
    <property type="term" value="F:double-stranded RNA binding"/>
    <property type="evidence" value="ECO:0007669"/>
    <property type="project" value="InterPro"/>
</dbReference>
<dbReference type="InterPro" id="IPR041440">
    <property type="entry name" value="HypF_C"/>
</dbReference>
<feature type="domain" description="YrdC-like" evidence="11">
    <location>
        <begin position="203"/>
        <end position="387"/>
    </location>
</feature>
<name>A0A173VTA5_PARDI</name>
<dbReference type="InterPro" id="IPR051060">
    <property type="entry name" value="Carbamoyltrans_HypF-like"/>
</dbReference>
<feature type="active site" evidence="9">
    <location>
        <position position="21"/>
    </location>
</feature>
<evidence type="ECO:0000313" key="13">
    <source>
        <dbReference type="Proteomes" id="UP000095591"/>
    </source>
</evidence>
<dbReference type="GO" id="GO:0016743">
    <property type="term" value="F:carboxyl- or carbamoyltransferase activity"/>
    <property type="evidence" value="ECO:0007669"/>
    <property type="project" value="UniProtKB-UniRule"/>
</dbReference>
<dbReference type="InterPro" id="IPR001792">
    <property type="entry name" value="Acylphosphatase-like_dom"/>
</dbReference>
<dbReference type="GO" id="GO:0051604">
    <property type="term" value="P:protein maturation"/>
    <property type="evidence" value="ECO:0007669"/>
    <property type="project" value="TreeGrafter"/>
</dbReference>
<comment type="pathway">
    <text evidence="1">Protein modification; [NiFe] hydrogenase maturation.</text>
</comment>
<dbReference type="Pfam" id="PF00708">
    <property type="entry name" value="Acylphosphatase"/>
    <property type="match status" value="1"/>
</dbReference>
<accession>A0A173VTA5</accession>
<dbReference type="NCBIfam" id="TIGR00143">
    <property type="entry name" value="hypF"/>
    <property type="match status" value="1"/>
</dbReference>
<dbReference type="SUPFAM" id="SSF55821">
    <property type="entry name" value="YrdC/RibB"/>
    <property type="match status" value="1"/>
</dbReference>
<dbReference type="Pfam" id="PF01300">
    <property type="entry name" value="Sua5_yciO_yrdC"/>
    <property type="match status" value="1"/>
</dbReference>
<keyword evidence="4" id="KW-0479">Metal-binding</keyword>
<dbReference type="InterPro" id="IPR036046">
    <property type="entry name" value="Acylphosphatase-like_dom_sf"/>
</dbReference>
<dbReference type="FunFam" id="3.30.420.40:FF:000124">
    <property type="entry name" value="Carbamoyltransferase HypF"/>
    <property type="match status" value="1"/>
</dbReference>
<protein>
    <recommendedName>
        <fullName evidence="8">Carbamoyltransferase</fullName>
        <ecNumber evidence="8">6.2.-.-</ecNumber>
    </recommendedName>
</protein>
<evidence type="ECO:0000256" key="4">
    <source>
        <dbReference type="ARBA" id="ARBA00022723"/>
    </source>
</evidence>
<dbReference type="InterPro" id="IPR004421">
    <property type="entry name" value="Carbamoyltransferase_HypF"/>
</dbReference>
<dbReference type="Gene3D" id="3.30.420.40">
    <property type="match status" value="1"/>
</dbReference>
<evidence type="ECO:0000256" key="3">
    <source>
        <dbReference type="ARBA" id="ARBA00022598"/>
    </source>
</evidence>
<dbReference type="Proteomes" id="UP000095591">
    <property type="component" value="Unassembled WGS sequence"/>
</dbReference>
<dbReference type="AlphaFoldDB" id="A0A173VTA5"/>
<evidence type="ECO:0000256" key="9">
    <source>
        <dbReference type="PROSITE-ProRule" id="PRU00520"/>
    </source>
</evidence>
<dbReference type="GO" id="GO:0008270">
    <property type="term" value="F:zinc ion binding"/>
    <property type="evidence" value="ECO:0007669"/>
    <property type="project" value="UniProtKB-KW"/>
</dbReference>
<dbReference type="InterPro" id="IPR055128">
    <property type="entry name" value="HypF_C_2"/>
</dbReference>
<dbReference type="PANTHER" id="PTHR42959">
    <property type="entry name" value="CARBAMOYLTRANSFERASE"/>
    <property type="match status" value="1"/>
</dbReference>
<dbReference type="InterPro" id="IPR006070">
    <property type="entry name" value="Sua5-like_dom"/>
</dbReference>